<name>A0A174QTN9_PARDI</name>
<dbReference type="PROSITE" id="PS50975">
    <property type="entry name" value="ATP_GRASP"/>
    <property type="match status" value="1"/>
</dbReference>
<protein>
    <submittedName>
        <fullName evidence="7">ATP-grasp domain-containing protein</fullName>
    </submittedName>
    <submittedName>
        <fullName evidence="6">Carbamoyl phosphate synthase-like protein</fullName>
    </submittedName>
</protein>
<dbReference type="Proteomes" id="UP000095332">
    <property type="component" value="Unassembled WGS sequence"/>
</dbReference>
<keyword evidence="2 4" id="KW-0547">Nucleotide-binding</keyword>
<evidence type="ECO:0000313" key="7">
    <source>
        <dbReference type="EMBL" id="MRY83620.1"/>
    </source>
</evidence>
<dbReference type="GO" id="GO:0005524">
    <property type="term" value="F:ATP binding"/>
    <property type="evidence" value="ECO:0007669"/>
    <property type="project" value="UniProtKB-UniRule"/>
</dbReference>
<dbReference type="Gene3D" id="3.30.1490.20">
    <property type="entry name" value="ATP-grasp fold, A domain"/>
    <property type="match status" value="1"/>
</dbReference>
<dbReference type="RefSeq" id="WP_057327851.1">
    <property type="nucleotide sequence ID" value="NZ_CP143949.1"/>
</dbReference>
<dbReference type="SUPFAM" id="SSF56059">
    <property type="entry name" value="Glutathione synthetase ATP-binding domain-like"/>
    <property type="match status" value="1"/>
</dbReference>
<dbReference type="InterPro" id="IPR013815">
    <property type="entry name" value="ATP_grasp_subdomain_1"/>
</dbReference>
<dbReference type="GO" id="GO:0016874">
    <property type="term" value="F:ligase activity"/>
    <property type="evidence" value="ECO:0007669"/>
    <property type="project" value="UniProtKB-KW"/>
</dbReference>
<reference evidence="10 11" key="2">
    <citation type="journal article" date="2019" name="Nat. Med.">
        <title>A library of human gut bacterial isolates paired with longitudinal multiomics data enables mechanistic microbiome research.</title>
        <authorList>
            <person name="Poyet M."/>
            <person name="Groussin M."/>
            <person name="Gibbons S.M."/>
            <person name="Avila-Pacheco J."/>
            <person name="Jiang X."/>
            <person name="Kearney S.M."/>
            <person name="Perrotta A.R."/>
            <person name="Berdy B."/>
            <person name="Zhao S."/>
            <person name="Lieberman T.D."/>
            <person name="Swanson P.K."/>
            <person name="Smith M."/>
            <person name="Roesemann S."/>
            <person name="Alexander J.E."/>
            <person name="Rich S.A."/>
            <person name="Livny J."/>
            <person name="Vlamakis H."/>
            <person name="Clish C."/>
            <person name="Bullock K."/>
            <person name="Deik A."/>
            <person name="Scott J."/>
            <person name="Pierce K.A."/>
            <person name="Xavier R.J."/>
            <person name="Alm E.J."/>
        </authorList>
    </citation>
    <scope>NUCLEOTIDE SEQUENCE [LARGE SCALE GENOMIC DNA]</scope>
    <source>
        <strain evidence="8 11">BIOML-A10</strain>
        <strain evidence="7 10">BIOML-A11</strain>
    </source>
</reference>
<evidence type="ECO:0000313" key="8">
    <source>
        <dbReference type="EMBL" id="MRZ06911.1"/>
    </source>
</evidence>
<dbReference type="InterPro" id="IPR011761">
    <property type="entry name" value="ATP-grasp"/>
</dbReference>
<organism evidence="6 9">
    <name type="scientific">Parabacteroides distasonis</name>
    <dbReference type="NCBI Taxonomy" id="823"/>
    <lineage>
        <taxon>Bacteria</taxon>
        <taxon>Pseudomonadati</taxon>
        <taxon>Bacteroidota</taxon>
        <taxon>Bacteroidia</taxon>
        <taxon>Bacteroidales</taxon>
        <taxon>Tannerellaceae</taxon>
        <taxon>Parabacteroides</taxon>
    </lineage>
</organism>
<reference evidence="6 9" key="1">
    <citation type="submission" date="2015-09" db="EMBL/GenBank/DDBJ databases">
        <authorList>
            <consortium name="Pathogen Informatics"/>
        </authorList>
    </citation>
    <scope>NUCLEOTIDE SEQUENCE [LARGE SCALE GENOMIC DNA]</scope>
    <source>
        <strain evidence="6 9">2789STDY5834948</strain>
    </source>
</reference>
<dbReference type="Proteomes" id="UP000471216">
    <property type="component" value="Unassembled WGS sequence"/>
</dbReference>
<evidence type="ECO:0000256" key="1">
    <source>
        <dbReference type="ARBA" id="ARBA00022598"/>
    </source>
</evidence>
<sequence length="374" mass="43027">MRLGNDNIAVLLLGSGLQGVSVAYSLYKIDCEVYVYSSDFAFKHCRWIRELTLFDLTVGELCRYIKDKRIDLIIPMSDKHAIWLSQNKYDIQTLIKVKCAIPDYDTVAIASSKSDLMELCEVNQLPVPRTRKVTLHNILSASSFVGFPALIKPDHSVGARGVTKISNLDDLKKKLQLIIQKYGSCSLQEWIDNREFYFNVMLYRYADGSFSPTVIIKITRFYPLGGGSSCFCKTTKEPILEDICKKILNLLDWNGFADVDVLYDKEEHQFKVIEINPRVPASIRSADIAGVNFPQIIICDLLGIPCKPMDYKVGMYLRYFGLDFMWFLKSKNRFKVKPSWFKFFGDQLFYQDLYRSNIKFSLCLLGSNVLKLFR</sequence>
<dbReference type="GO" id="GO:0005829">
    <property type="term" value="C:cytosol"/>
    <property type="evidence" value="ECO:0007669"/>
    <property type="project" value="TreeGrafter"/>
</dbReference>
<evidence type="ECO:0000256" key="2">
    <source>
        <dbReference type="ARBA" id="ARBA00022741"/>
    </source>
</evidence>
<keyword evidence="1" id="KW-0436">Ligase</keyword>
<evidence type="ECO:0000259" key="5">
    <source>
        <dbReference type="PROSITE" id="PS50975"/>
    </source>
</evidence>
<dbReference type="PANTHER" id="PTHR43055:SF1">
    <property type="entry name" value="FORMATE-DEPENDENT PHOSPHORIBOSYLGLYCINAMIDE FORMYLTRANSFERASE"/>
    <property type="match status" value="1"/>
</dbReference>
<dbReference type="InterPro" id="IPR005479">
    <property type="entry name" value="CPAse_ATP-bd"/>
</dbReference>
<feature type="domain" description="ATP-grasp" evidence="5">
    <location>
        <begin position="117"/>
        <end position="302"/>
    </location>
</feature>
<evidence type="ECO:0000313" key="6">
    <source>
        <dbReference type="EMBL" id="CUP76633.1"/>
    </source>
</evidence>
<dbReference type="PANTHER" id="PTHR43055">
    <property type="entry name" value="FORMATE-DEPENDENT PHOSPHORIBOSYLGLYCINAMIDE FORMYLTRANSFERASE"/>
    <property type="match status" value="1"/>
</dbReference>
<evidence type="ECO:0000313" key="10">
    <source>
        <dbReference type="Proteomes" id="UP000450599"/>
    </source>
</evidence>
<evidence type="ECO:0000313" key="9">
    <source>
        <dbReference type="Proteomes" id="UP000095332"/>
    </source>
</evidence>
<dbReference type="EMBL" id="WKMX01000011">
    <property type="protein sequence ID" value="MRZ06911.1"/>
    <property type="molecule type" value="Genomic_DNA"/>
</dbReference>
<evidence type="ECO:0000256" key="4">
    <source>
        <dbReference type="PROSITE-ProRule" id="PRU00409"/>
    </source>
</evidence>
<dbReference type="Proteomes" id="UP000450599">
    <property type="component" value="Unassembled WGS sequence"/>
</dbReference>
<keyword evidence="3 4" id="KW-0067">ATP-binding</keyword>
<dbReference type="Pfam" id="PF02655">
    <property type="entry name" value="ATP-grasp_3"/>
    <property type="match status" value="1"/>
</dbReference>
<evidence type="ECO:0000313" key="11">
    <source>
        <dbReference type="Proteomes" id="UP000471216"/>
    </source>
</evidence>
<accession>A0A174QTN9</accession>
<dbReference type="Gene3D" id="3.30.470.20">
    <property type="entry name" value="ATP-grasp fold, B domain"/>
    <property type="match status" value="1"/>
</dbReference>
<dbReference type="EMBL" id="WKMW01000004">
    <property type="protein sequence ID" value="MRY83620.1"/>
    <property type="molecule type" value="Genomic_DNA"/>
</dbReference>
<dbReference type="Gene3D" id="3.40.50.20">
    <property type="match status" value="1"/>
</dbReference>
<dbReference type="AlphaFoldDB" id="A0A174QTN9"/>
<dbReference type="PROSITE" id="PS00867">
    <property type="entry name" value="CPSASE_2"/>
    <property type="match status" value="1"/>
</dbReference>
<dbReference type="GO" id="GO:0046872">
    <property type="term" value="F:metal ion binding"/>
    <property type="evidence" value="ECO:0007669"/>
    <property type="project" value="InterPro"/>
</dbReference>
<gene>
    <name evidence="6" type="ORF">ERS852560_00657</name>
    <name evidence="8" type="ORF">GKD54_11875</name>
    <name evidence="7" type="ORF">GKD58_04940</name>
</gene>
<evidence type="ECO:0000256" key="3">
    <source>
        <dbReference type="ARBA" id="ARBA00022840"/>
    </source>
</evidence>
<dbReference type="EMBL" id="CZBM01000002">
    <property type="protein sequence ID" value="CUP76633.1"/>
    <property type="molecule type" value="Genomic_DNA"/>
</dbReference>
<dbReference type="InterPro" id="IPR003806">
    <property type="entry name" value="ATP-grasp_PylC-type"/>
</dbReference>
<proteinExistence type="predicted"/>